<dbReference type="EMBL" id="BRXS01000001">
    <property type="protein sequence ID" value="GLC23735.1"/>
    <property type="molecule type" value="Genomic_DNA"/>
</dbReference>
<evidence type="ECO:0000256" key="1">
    <source>
        <dbReference type="SAM" id="SignalP"/>
    </source>
</evidence>
<evidence type="ECO:0000313" key="2">
    <source>
        <dbReference type="EMBL" id="GLC23735.1"/>
    </source>
</evidence>
<gene>
    <name evidence="2" type="ORF">rosag_02480</name>
</gene>
<sequence>MRRSNARTALPLLLVAAPLASAAAQSPARVTLRAENTLNVARTEEIVAVPWAAVRRALPAAAPAKVRVLDAAGRELTSQVVDNDGDGTDDELLLQADFWPKEVKSFTVEAVAPTQKPVARVDVRYDPPRDDVAWESDRIGFRIYGQGLWKNPEYEPLHSSGIDVWPKRTRALIVEKWYTKGHDQYHVDTGEGADFYDVGPTLGTGGVAVWSRDTLWRADNFKSYRIIARGPLRGVFELRYDPWTADGRKVSEVKRIAIDAGQNLYRTTSIFTADGTQELPYVIGVVKRPGLVGITSKANTWAWLTGWGPVAPKNGGHGELGNAVMLPRERVVDWKEAHGHYLAVSRATPGQPVVHYVGAGWTASGDFPTPQAWWAYLDRFAQRLAAPIAVTLPAGTAAR</sequence>
<dbReference type="InterPro" id="IPR032342">
    <property type="entry name" value="DUF4861"/>
</dbReference>
<feature type="chain" id="PRO_5041438656" evidence="1">
    <location>
        <begin position="23"/>
        <end position="399"/>
    </location>
</feature>
<keyword evidence="3" id="KW-1185">Reference proteome</keyword>
<accession>A0AA37PZB7</accession>
<name>A0AA37PZB7_9BACT</name>
<feature type="signal peptide" evidence="1">
    <location>
        <begin position="1"/>
        <end position="22"/>
    </location>
</feature>
<evidence type="ECO:0000313" key="3">
    <source>
        <dbReference type="Proteomes" id="UP001161325"/>
    </source>
</evidence>
<organism evidence="2 3">
    <name type="scientific">Roseisolibacter agri</name>
    <dbReference type="NCBI Taxonomy" id="2014610"/>
    <lineage>
        <taxon>Bacteria</taxon>
        <taxon>Pseudomonadati</taxon>
        <taxon>Gemmatimonadota</taxon>
        <taxon>Gemmatimonadia</taxon>
        <taxon>Gemmatimonadales</taxon>
        <taxon>Gemmatimonadaceae</taxon>
        <taxon>Roseisolibacter</taxon>
    </lineage>
</organism>
<dbReference type="RefSeq" id="WP_284348181.1">
    <property type="nucleotide sequence ID" value="NZ_BRXS01000001.1"/>
</dbReference>
<keyword evidence="1" id="KW-0732">Signal</keyword>
<dbReference type="Proteomes" id="UP001161325">
    <property type="component" value="Unassembled WGS sequence"/>
</dbReference>
<dbReference type="Pfam" id="PF16153">
    <property type="entry name" value="DUF4861"/>
    <property type="match status" value="1"/>
</dbReference>
<protein>
    <submittedName>
        <fullName evidence="2">DUF4861 domain-containing protein</fullName>
    </submittedName>
</protein>
<reference evidence="2" key="1">
    <citation type="submission" date="2022-08" db="EMBL/GenBank/DDBJ databases">
        <title>Draft genome sequencing of Roseisolibacter agri AW1220.</title>
        <authorList>
            <person name="Tobiishi Y."/>
            <person name="Tonouchi A."/>
        </authorList>
    </citation>
    <scope>NUCLEOTIDE SEQUENCE</scope>
    <source>
        <strain evidence="2">AW1220</strain>
    </source>
</reference>
<proteinExistence type="predicted"/>
<comment type="caution">
    <text evidence="2">The sequence shown here is derived from an EMBL/GenBank/DDBJ whole genome shotgun (WGS) entry which is preliminary data.</text>
</comment>
<dbReference type="AlphaFoldDB" id="A0AA37PZB7"/>